<dbReference type="STRING" id="1702221.AALO17_07950"/>
<evidence type="ECO:0000313" key="3">
    <source>
        <dbReference type="EMBL" id="AMK53929.1"/>
    </source>
</evidence>
<name>A0A140DTF2_9FIRM</name>
<dbReference type="InterPro" id="IPR020483">
    <property type="entry name" value="Uncharacterised_YgbA"/>
</dbReference>
<dbReference type="Pfam" id="PF11756">
    <property type="entry name" value="YgbA_NO"/>
    <property type="match status" value="1"/>
</dbReference>
<evidence type="ECO:0000313" key="4">
    <source>
        <dbReference type="Proteomes" id="UP000069771"/>
    </source>
</evidence>
<gene>
    <name evidence="3" type="ORF">AALO17_07950</name>
</gene>
<feature type="region of interest" description="Disordered" evidence="1">
    <location>
        <begin position="1"/>
        <end position="31"/>
    </location>
</feature>
<dbReference type="KEGG" id="fro:AALO17_07950"/>
<dbReference type="Proteomes" id="UP000069771">
    <property type="component" value="Chromosome"/>
</dbReference>
<organism evidence="3 4">
    <name type="scientific">Faecalibaculum rodentium</name>
    <dbReference type="NCBI Taxonomy" id="1702221"/>
    <lineage>
        <taxon>Bacteria</taxon>
        <taxon>Bacillati</taxon>
        <taxon>Bacillota</taxon>
        <taxon>Erysipelotrichia</taxon>
        <taxon>Erysipelotrichales</taxon>
        <taxon>Erysipelotrichaceae</taxon>
        <taxon>Faecalibaculum</taxon>
    </lineage>
</organism>
<sequence>MNGKLKPQTGSRRTGLETENGQRQAVEEKRQLEKDTVSTMIDIRYKGSAEGEALKAYACARIDKCPFMAEKTFCSQCRVHCYSPEQRQQIREVMKYSGPRMLFRKPGMVIRHALAGKDPRKLLYLCLGFVGLGLGAIGAILPLLPAFPFLLMAAWGFGKSSDRLNSWFCGTRLYRENLEDWVRERGMTRKAKIRVMCVITATMLFGFVMMGRVPWAQAILLMVWIGHVVYFLRGIRTLKVPAAD</sequence>
<dbReference type="Pfam" id="PF04304">
    <property type="entry name" value="DUF454"/>
    <property type="match status" value="1"/>
</dbReference>
<feature type="transmembrane region" description="Helical" evidence="2">
    <location>
        <begin position="122"/>
        <end position="155"/>
    </location>
</feature>
<feature type="transmembrane region" description="Helical" evidence="2">
    <location>
        <begin position="215"/>
        <end position="232"/>
    </location>
</feature>
<dbReference type="RefSeq" id="WP_082743220.1">
    <property type="nucleotide sequence ID" value="NZ_CAMTFD010000020.1"/>
</dbReference>
<reference evidence="3 4" key="1">
    <citation type="journal article" date="2016" name="Gut Pathog.">
        <title>Whole genome sequencing of "Faecalibaculum rodentium" ALO17, isolated from C57BL/6J laboratory mouse feces.</title>
        <authorList>
            <person name="Lim S."/>
            <person name="Chang D.H."/>
            <person name="Ahn S."/>
            <person name="Kim B.C."/>
        </authorList>
    </citation>
    <scope>NUCLEOTIDE SEQUENCE [LARGE SCALE GENOMIC DNA]</scope>
    <source>
        <strain evidence="3 4">Alo17</strain>
    </source>
</reference>
<evidence type="ECO:0008006" key="5">
    <source>
        <dbReference type="Google" id="ProtNLM"/>
    </source>
</evidence>
<dbReference type="OrthoDB" id="5690292at2"/>
<keyword evidence="2" id="KW-0472">Membrane</keyword>
<keyword evidence="2" id="KW-0812">Transmembrane</keyword>
<dbReference type="GeneID" id="89223569"/>
<evidence type="ECO:0000256" key="2">
    <source>
        <dbReference type="SAM" id="Phobius"/>
    </source>
</evidence>
<dbReference type="EMBL" id="CP011391">
    <property type="protein sequence ID" value="AMK53929.1"/>
    <property type="molecule type" value="Genomic_DNA"/>
</dbReference>
<keyword evidence="4" id="KW-1185">Reference proteome</keyword>
<keyword evidence="2" id="KW-1133">Transmembrane helix</keyword>
<dbReference type="AlphaFoldDB" id="A0A140DTF2"/>
<feature type="compositionally biased region" description="Polar residues" evidence="1">
    <location>
        <begin position="8"/>
        <end position="23"/>
    </location>
</feature>
<dbReference type="PANTHER" id="PTHR35813">
    <property type="entry name" value="INNER MEMBRANE PROTEIN YBAN"/>
    <property type="match status" value="1"/>
</dbReference>
<dbReference type="InterPro" id="IPR007401">
    <property type="entry name" value="DUF454"/>
</dbReference>
<evidence type="ECO:0000256" key="1">
    <source>
        <dbReference type="SAM" id="MobiDB-lite"/>
    </source>
</evidence>
<dbReference type="GO" id="GO:0005886">
    <property type="term" value="C:plasma membrane"/>
    <property type="evidence" value="ECO:0007669"/>
    <property type="project" value="TreeGrafter"/>
</dbReference>
<protein>
    <recommendedName>
        <fullName evidence="5">DUF454 domain-containing protein</fullName>
    </recommendedName>
</protein>
<accession>A0A140DTF2</accession>
<dbReference type="PANTHER" id="PTHR35813:SF1">
    <property type="entry name" value="INNER MEMBRANE PROTEIN YBAN"/>
    <property type="match status" value="1"/>
</dbReference>
<proteinExistence type="predicted"/>